<keyword evidence="2" id="KW-1185">Reference proteome</keyword>
<dbReference type="Proteomes" id="UP000218231">
    <property type="component" value="Unassembled WGS sequence"/>
</dbReference>
<evidence type="ECO:0000313" key="2">
    <source>
        <dbReference type="Proteomes" id="UP000218231"/>
    </source>
</evidence>
<evidence type="ECO:0000313" key="1">
    <source>
        <dbReference type="EMBL" id="PAV75107.1"/>
    </source>
</evidence>
<protein>
    <submittedName>
        <fullName evidence="1">Uncharacterized protein</fullName>
    </submittedName>
</protein>
<organism evidence="1 2">
    <name type="scientific">Diploscapter pachys</name>
    <dbReference type="NCBI Taxonomy" id="2018661"/>
    <lineage>
        <taxon>Eukaryota</taxon>
        <taxon>Metazoa</taxon>
        <taxon>Ecdysozoa</taxon>
        <taxon>Nematoda</taxon>
        <taxon>Chromadorea</taxon>
        <taxon>Rhabditida</taxon>
        <taxon>Rhabditina</taxon>
        <taxon>Rhabditomorpha</taxon>
        <taxon>Rhabditoidea</taxon>
        <taxon>Rhabditidae</taxon>
        <taxon>Diploscapter</taxon>
    </lineage>
</organism>
<name>A0A2A2KMM9_9BILA</name>
<dbReference type="AlphaFoldDB" id="A0A2A2KMM9"/>
<gene>
    <name evidence="1" type="ORF">WR25_05464</name>
</gene>
<proteinExistence type="predicted"/>
<reference evidence="1 2" key="1">
    <citation type="journal article" date="2017" name="Curr. Biol.">
        <title>Genome architecture and evolution of a unichromosomal asexual nematode.</title>
        <authorList>
            <person name="Fradin H."/>
            <person name="Zegar C."/>
            <person name="Gutwein M."/>
            <person name="Lucas J."/>
            <person name="Kovtun M."/>
            <person name="Corcoran D."/>
            <person name="Baugh L.R."/>
            <person name="Kiontke K."/>
            <person name="Gunsalus K."/>
            <person name="Fitch D.H."/>
            <person name="Piano F."/>
        </authorList>
    </citation>
    <scope>NUCLEOTIDE SEQUENCE [LARGE SCALE GENOMIC DNA]</scope>
    <source>
        <strain evidence="1">PF1309</strain>
    </source>
</reference>
<dbReference type="EMBL" id="LIAE01008212">
    <property type="protein sequence ID" value="PAV75107.1"/>
    <property type="molecule type" value="Genomic_DNA"/>
</dbReference>
<comment type="caution">
    <text evidence="1">The sequence shown here is derived from an EMBL/GenBank/DDBJ whole genome shotgun (WGS) entry which is preliminary data.</text>
</comment>
<accession>A0A2A2KMM9</accession>
<sequence length="115" mass="12509">MATIIHWEDLGDPAWLRRVDSVPEEVLALESGRLRVQDLVLGLDMDQDMEADLVSENRDPTLEAGQVLEVVRDDLGIHMGAALEDMEDGEEDTIHGIAIISGGALGATDIDAEFI</sequence>